<protein>
    <recommendedName>
        <fullName evidence="8">Peptidase S8/S53 domain-containing protein</fullName>
    </recommendedName>
</protein>
<evidence type="ECO:0000256" key="2">
    <source>
        <dbReference type="ARBA" id="ARBA00022670"/>
    </source>
</evidence>
<evidence type="ECO:0000256" key="3">
    <source>
        <dbReference type="ARBA" id="ARBA00022801"/>
    </source>
</evidence>
<name>A0ABP4YJ60_9ACTN</name>
<dbReference type="EMBL" id="BAAALT010000152">
    <property type="protein sequence ID" value="GAA1818177.1"/>
    <property type="molecule type" value="Genomic_DNA"/>
</dbReference>
<dbReference type="InterPro" id="IPR023827">
    <property type="entry name" value="Peptidase_S8_Asp-AS"/>
</dbReference>
<proteinExistence type="inferred from homology"/>
<keyword evidence="7" id="KW-0732">Signal</keyword>
<feature type="domain" description="Peptidase S8/S53" evidence="8">
    <location>
        <begin position="56"/>
        <end position="303"/>
    </location>
</feature>
<dbReference type="Gene3D" id="3.40.50.200">
    <property type="entry name" value="Peptidase S8/S53 domain"/>
    <property type="match status" value="1"/>
</dbReference>
<feature type="chain" id="PRO_5045037959" description="Peptidase S8/S53 domain-containing protein" evidence="7">
    <location>
        <begin position="25"/>
        <end position="401"/>
    </location>
</feature>
<dbReference type="InterPro" id="IPR000209">
    <property type="entry name" value="Peptidase_S8/S53_dom"/>
</dbReference>
<keyword evidence="6" id="KW-0472">Membrane</keyword>
<evidence type="ECO:0000256" key="1">
    <source>
        <dbReference type="ARBA" id="ARBA00011073"/>
    </source>
</evidence>
<evidence type="ECO:0000256" key="4">
    <source>
        <dbReference type="ARBA" id="ARBA00022825"/>
    </source>
</evidence>
<dbReference type="PRINTS" id="PR00723">
    <property type="entry name" value="SUBTILISIN"/>
</dbReference>
<evidence type="ECO:0000256" key="6">
    <source>
        <dbReference type="SAM" id="Phobius"/>
    </source>
</evidence>
<keyword evidence="6" id="KW-1133">Transmembrane helix</keyword>
<keyword evidence="10" id="KW-1185">Reference proteome</keyword>
<dbReference type="InterPro" id="IPR036852">
    <property type="entry name" value="Peptidase_S8/S53_dom_sf"/>
</dbReference>
<organism evidence="9 10">
    <name type="scientific">Luedemannella flava</name>
    <dbReference type="NCBI Taxonomy" id="349316"/>
    <lineage>
        <taxon>Bacteria</taxon>
        <taxon>Bacillati</taxon>
        <taxon>Actinomycetota</taxon>
        <taxon>Actinomycetes</taxon>
        <taxon>Micromonosporales</taxon>
        <taxon>Micromonosporaceae</taxon>
        <taxon>Luedemannella</taxon>
    </lineage>
</organism>
<dbReference type="RefSeq" id="WP_344135381.1">
    <property type="nucleotide sequence ID" value="NZ_BAAALT010000152.1"/>
</dbReference>
<keyword evidence="6" id="KW-0812">Transmembrane</keyword>
<sequence length="401" mass="40527">MTRLALWCAAALLAALLPVTPAAAAVTCAKPGTTYAQKPWAEQLLGTERVAPFARGAGVTVAVLDTGVDRRHPQLAGHVDAGYNAVTRKNGADSDCLGRGTALAGIIAAQAAGGTGVAGVAPGATIMPVKVIDDSGYSVVPADPVVLARGVDWAATHGAGVIVIPTAVYTDRKELREAVARALDASVLVVAAVGDLGDDDNRTPYPASYEGVLGVGAIAPNAEVWGKSQHGTYVDVVAPGVELVTLAPGKGHLVGATGTGFAAAYVGATAALVRAKRDLPVSAVSRLLQATATPAAGAAYYGHGLINPYAATTEELAPGPAAALPGMAVPPPADGGPWARSREIALWGTAIAAVGAFLALVLGMTLPRGRRRRWRAAEAAPPHESATDLEPSGPVLLFEER</sequence>
<dbReference type="SUPFAM" id="SSF52743">
    <property type="entry name" value="Subtilisin-like"/>
    <property type="match status" value="1"/>
</dbReference>
<dbReference type="Proteomes" id="UP001500218">
    <property type="component" value="Unassembled WGS sequence"/>
</dbReference>
<keyword evidence="4" id="KW-0720">Serine protease</keyword>
<evidence type="ECO:0000313" key="9">
    <source>
        <dbReference type="EMBL" id="GAA1818177.1"/>
    </source>
</evidence>
<comment type="similarity">
    <text evidence="1 5">Belongs to the peptidase S8 family.</text>
</comment>
<dbReference type="PROSITE" id="PS51892">
    <property type="entry name" value="SUBTILASE"/>
    <property type="match status" value="1"/>
</dbReference>
<comment type="caution">
    <text evidence="5">Lacks conserved residue(s) required for the propagation of feature annotation.</text>
</comment>
<comment type="caution">
    <text evidence="9">The sequence shown here is derived from an EMBL/GenBank/DDBJ whole genome shotgun (WGS) entry which is preliminary data.</text>
</comment>
<feature type="signal peptide" evidence="7">
    <location>
        <begin position="1"/>
        <end position="24"/>
    </location>
</feature>
<dbReference type="PROSITE" id="PS00136">
    <property type="entry name" value="SUBTILASE_ASP"/>
    <property type="match status" value="1"/>
</dbReference>
<accession>A0ABP4YJ60</accession>
<dbReference type="InterPro" id="IPR050131">
    <property type="entry name" value="Peptidase_S8_subtilisin-like"/>
</dbReference>
<keyword evidence="2" id="KW-0645">Protease</keyword>
<gene>
    <name evidence="9" type="ORF">GCM10009682_43660</name>
</gene>
<reference evidence="10" key="1">
    <citation type="journal article" date="2019" name="Int. J. Syst. Evol. Microbiol.">
        <title>The Global Catalogue of Microorganisms (GCM) 10K type strain sequencing project: providing services to taxonomists for standard genome sequencing and annotation.</title>
        <authorList>
            <consortium name="The Broad Institute Genomics Platform"/>
            <consortium name="The Broad Institute Genome Sequencing Center for Infectious Disease"/>
            <person name="Wu L."/>
            <person name="Ma J."/>
        </authorList>
    </citation>
    <scope>NUCLEOTIDE SEQUENCE [LARGE SCALE GENOMIC DNA]</scope>
    <source>
        <strain evidence="10">JCM 13250</strain>
    </source>
</reference>
<feature type="transmembrane region" description="Helical" evidence="6">
    <location>
        <begin position="344"/>
        <end position="366"/>
    </location>
</feature>
<dbReference type="InterPro" id="IPR015500">
    <property type="entry name" value="Peptidase_S8_subtilisin-rel"/>
</dbReference>
<evidence type="ECO:0000256" key="7">
    <source>
        <dbReference type="SAM" id="SignalP"/>
    </source>
</evidence>
<keyword evidence="3" id="KW-0378">Hydrolase</keyword>
<evidence type="ECO:0000259" key="8">
    <source>
        <dbReference type="Pfam" id="PF00082"/>
    </source>
</evidence>
<evidence type="ECO:0000313" key="10">
    <source>
        <dbReference type="Proteomes" id="UP001500218"/>
    </source>
</evidence>
<dbReference type="Pfam" id="PF00082">
    <property type="entry name" value="Peptidase_S8"/>
    <property type="match status" value="1"/>
</dbReference>
<dbReference type="PANTHER" id="PTHR43806:SF11">
    <property type="entry name" value="CEREVISIN-RELATED"/>
    <property type="match status" value="1"/>
</dbReference>
<dbReference type="PANTHER" id="PTHR43806">
    <property type="entry name" value="PEPTIDASE S8"/>
    <property type="match status" value="1"/>
</dbReference>
<evidence type="ECO:0000256" key="5">
    <source>
        <dbReference type="PROSITE-ProRule" id="PRU01240"/>
    </source>
</evidence>